<evidence type="ECO:0000256" key="3">
    <source>
        <dbReference type="ARBA" id="ARBA00022722"/>
    </source>
</evidence>
<evidence type="ECO:0000256" key="5">
    <source>
        <dbReference type="SAM" id="MobiDB-lite"/>
    </source>
</evidence>
<keyword evidence="3" id="KW-0540">Nuclease</keyword>
<dbReference type="GeneID" id="134285186"/>
<keyword evidence="4" id="KW-0255">Endonuclease</keyword>
<sequence length="622" mass="72549">MSTPGMIGSIDQYQRHKSFANYVERFEILCKLNKVSAETKQSWFISVSGDEVFDEVKLIFPKKEVSEIPYDEMIKKLKARLDKVEPALMNRYEFYNRLQRSNESAENFVLAVKLLAENCNFREFKDEAIRDRLIIGLRDKELRKKLLMDDEVNLETVEKTIISSEKAENRAEHMDDYGESSKVLSVKQRLGRKFSDSDRERDRDRVRNRSWSRDRSRSNERGRNDRYRNRTREWTGDYQQDNRENRFKNFHTSAVCNYCKRKGHIRKNCYFLQNNNRGKTVNFVEKEEIAETSVSDKFDRIRVNDTTEEDSDISCMMIRRINKVTEACLVDVLVEGIKLAMEVDTGSAVAVISEMLYRQNFSSIPISKCDKTLVVVNGSKIAVVGEISVGVILNGISAERRLIVLNTSRDFTPLLGRDWMKVFYPNWKDHFMQPRSVNSLDDTKDTEQVLSTIKQRYSKVFNKDFTEPIAGFEAELTLKSEQPIFKKAYQVPFKIKDKFLEHLNMLENQGVITPIQASEWASPVIAVMKKDGDVRMILIGKHKTNAHRRQLKAVHESKRNRTVVHFPVTANAMNKRRRDSIEDDDDFYGFPEEPTSDRIHERKKAKLVRSPINTRSRAARHS</sequence>
<dbReference type="InterPro" id="IPR050951">
    <property type="entry name" value="Retrovirus_Pol_polyprotein"/>
</dbReference>
<evidence type="ECO:0000256" key="4">
    <source>
        <dbReference type="ARBA" id="ARBA00022759"/>
    </source>
</evidence>
<reference evidence="6" key="2">
    <citation type="submission" date="2025-05" db="UniProtKB">
        <authorList>
            <consortium name="EnsemblMetazoa"/>
        </authorList>
    </citation>
    <scope>IDENTIFICATION</scope>
    <source>
        <strain evidence="6">Foshan</strain>
    </source>
</reference>
<dbReference type="SUPFAM" id="SSF56672">
    <property type="entry name" value="DNA/RNA polymerases"/>
    <property type="match status" value="1"/>
</dbReference>
<feature type="region of interest" description="Disordered" evidence="5">
    <location>
        <begin position="582"/>
        <end position="622"/>
    </location>
</feature>
<evidence type="ECO:0000313" key="7">
    <source>
        <dbReference type="Proteomes" id="UP000069940"/>
    </source>
</evidence>
<reference evidence="7" key="1">
    <citation type="journal article" date="2015" name="Proc. Natl. Acad. Sci. U.S.A.">
        <title>Genome sequence of the Asian Tiger mosquito, Aedes albopictus, reveals insights into its biology, genetics, and evolution.</title>
        <authorList>
            <person name="Chen X.G."/>
            <person name="Jiang X."/>
            <person name="Gu J."/>
            <person name="Xu M."/>
            <person name="Wu Y."/>
            <person name="Deng Y."/>
            <person name="Zhang C."/>
            <person name="Bonizzoni M."/>
            <person name="Dermauw W."/>
            <person name="Vontas J."/>
            <person name="Armbruster P."/>
            <person name="Huang X."/>
            <person name="Yang Y."/>
            <person name="Zhang H."/>
            <person name="He W."/>
            <person name="Peng H."/>
            <person name="Liu Y."/>
            <person name="Wu K."/>
            <person name="Chen J."/>
            <person name="Lirakis M."/>
            <person name="Topalis P."/>
            <person name="Van Leeuwen T."/>
            <person name="Hall A.B."/>
            <person name="Jiang X."/>
            <person name="Thorpe C."/>
            <person name="Mueller R.L."/>
            <person name="Sun C."/>
            <person name="Waterhouse R.M."/>
            <person name="Yan G."/>
            <person name="Tu Z.J."/>
            <person name="Fang X."/>
            <person name="James A.A."/>
        </authorList>
    </citation>
    <scope>NUCLEOTIDE SEQUENCE [LARGE SCALE GENOMIC DNA]</scope>
    <source>
        <strain evidence="7">Foshan</strain>
    </source>
</reference>
<evidence type="ECO:0000256" key="2">
    <source>
        <dbReference type="ARBA" id="ARBA00022695"/>
    </source>
</evidence>
<dbReference type="PANTHER" id="PTHR37984">
    <property type="entry name" value="PROTEIN CBG26694"/>
    <property type="match status" value="1"/>
</dbReference>
<proteinExistence type="predicted"/>
<dbReference type="Gene3D" id="2.40.70.10">
    <property type="entry name" value="Acid Proteases"/>
    <property type="match status" value="1"/>
</dbReference>
<dbReference type="InterPro" id="IPR021109">
    <property type="entry name" value="Peptidase_aspartic_dom_sf"/>
</dbReference>
<keyword evidence="2" id="KW-0548">Nucleotidyltransferase</keyword>
<evidence type="ECO:0008006" key="8">
    <source>
        <dbReference type="Google" id="ProtNLM"/>
    </source>
</evidence>
<keyword evidence="4" id="KW-0378">Hydrolase</keyword>
<evidence type="ECO:0000313" key="6">
    <source>
        <dbReference type="EnsemblMetazoa" id="AALFPA23_001323.P38578"/>
    </source>
</evidence>
<name>A0ABM1XNK6_AEDAL</name>
<dbReference type="EnsemblMetazoa" id="AALFPA23_001323.R38578">
    <property type="protein sequence ID" value="AALFPA23_001323.P38578"/>
    <property type="gene ID" value="AALFPA23_001323"/>
</dbReference>
<dbReference type="RefSeq" id="XP_062701443.1">
    <property type="nucleotide sequence ID" value="XM_062845459.1"/>
</dbReference>
<dbReference type="Gene3D" id="3.10.10.10">
    <property type="entry name" value="HIV Type 1 Reverse Transcriptase, subunit A, domain 1"/>
    <property type="match status" value="1"/>
</dbReference>
<feature type="region of interest" description="Disordered" evidence="5">
    <location>
        <begin position="195"/>
        <end position="224"/>
    </location>
</feature>
<dbReference type="InterPro" id="IPR043502">
    <property type="entry name" value="DNA/RNA_pol_sf"/>
</dbReference>
<organism evidence="6 7">
    <name type="scientific">Aedes albopictus</name>
    <name type="common">Asian tiger mosquito</name>
    <name type="synonym">Stegomyia albopicta</name>
    <dbReference type="NCBI Taxonomy" id="7160"/>
    <lineage>
        <taxon>Eukaryota</taxon>
        <taxon>Metazoa</taxon>
        <taxon>Ecdysozoa</taxon>
        <taxon>Arthropoda</taxon>
        <taxon>Hexapoda</taxon>
        <taxon>Insecta</taxon>
        <taxon>Pterygota</taxon>
        <taxon>Neoptera</taxon>
        <taxon>Endopterygota</taxon>
        <taxon>Diptera</taxon>
        <taxon>Nematocera</taxon>
        <taxon>Culicoidea</taxon>
        <taxon>Culicidae</taxon>
        <taxon>Culicinae</taxon>
        <taxon>Aedini</taxon>
        <taxon>Aedes</taxon>
        <taxon>Stegomyia</taxon>
    </lineage>
</organism>
<keyword evidence="7" id="KW-1185">Reference proteome</keyword>
<dbReference type="Proteomes" id="UP000069940">
    <property type="component" value="Unassembled WGS sequence"/>
</dbReference>
<dbReference type="PANTHER" id="PTHR37984:SF5">
    <property type="entry name" value="PROTEIN NYNRIN-LIKE"/>
    <property type="match status" value="1"/>
</dbReference>
<evidence type="ECO:0000256" key="1">
    <source>
        <dbReference type="ARBA" id="ARBA00022679"/>
    </source>
</evidence>
<keyword evidence="1" id="KW-0808">Transferase</keyword>
<accession>A0ABM1XNK6</accession>
<dbReference type="SUPFAM" id="SSF50630">
    <property type="entry name" value="Acid proteases"/>
    <property type="match status" value="1"/>
</dbReference>
<protein>
    <recommendedName>
        <fullName evidence="8">Peptidase A2 domain-containing protein</fullName>
    </recommendedName>
</protein>